<name>A0A9Q3JZK1_9BASI</name>
<evidence type="ECO:0000313" key="2">
    <source>
        <dbReference type="Proteomes" id="UP000765509"/>
    </source>
</evidence>
<proteinExistence type="predicted"/>
<sequence length="130" mass="14060">MPLTLPSPLFMPPLSHLPSLSSCCALPTCLQCCSHTGPILNATYHPYTPAAPSRCDSNAALTCRLQSLCSRSALKISIQHQHLISTLAPPYASAPPPCLLCHLSFFHFCIRSNGYGGLLAYMLNTITEIF</sequence>
<protein>
    <submittedName>
        <fullName evidence="1">Uncharacterized protein</fullName>
    </submittedName>
</protein>
<dbReference type="AlphaFoldDB" id="A0A9Q3JZK1"/>
<gene>
    <name evidence="1" type="ORF">O181_111242</name>
</gene>
<comment type="caution">
    <text evidence="1">The sequence shown here is derived from an EMBL/GenBank/DDBJ whole genome shotgun (WGS) entry which is preliminary data.</text>
</comment>
<reference evidence="1" key="1">
    <citation type="submission" date="2021-03" db="EMBL/GenBank/DDBJ databases">
        <title>Draft genome sequence of rust myrtle Austropuccinia psidii MF-1, a brazilian biotype.</title>
        <authorList>
            <person name="Quecine M.C."/>
            <person name="Pachon D.M.R."/>
            <person name="Bonatelli M.L."/>
            <person name="Correr F.H."/>
            <person name="Franceschini L.M."/>
            <person name="Leite T.F."/>
            <person name="Margarido G.R.A."/>
            <person name="Almeida C.A."/>
            <person name="Ferrarezi J.A."/>
            <person name="Labate C.A."/>
        </authorList>
    </citation>
    <scope>NUCLEOTIDE SEQUENCE</scope>
    <source>
        <strain evidence="1">MF-1</strain>
    </source>
</reference>
<accession>A0A9Q3JZK1</accession>
<keyword evidence="2" id="KW-1185">Reference proteome</keyword>
<evidence type="ECO:0000313" key="1">
    <source>
        <dbReference type="EMBL" id="MBW0571527.1"/>
    </source>
</evidence>
<organism evidence="1 2">
    <name type="scientific">Austropuccinia psidii MF-1</name>
    <dbReference type="NCBI Taxonomy" id="1389203"/>
    <lineage>
        <taxon>Eukaryota</taxon>
        <taxon>Fungi</taxon>
        <taxon>Dikarya</taxon>
        <taxon>Basidiomycota</taxon>
        <taxon>Pucciniomycotina</taxon>
        <taxon>Pucciniomycetes</taxon>
        <taxon>Pucciniales</taxon>
        <taxon>Sphaerophragmiaceae</taxon>
        <taxon>Austropuccinia</taxon>
    </lineage>
</organism>
<dbReference type="EMBL" id="AVOT02088337">
    <property type="protein sequence ID" value="MBW0571527.1"/>
    <property type="molecule type" value="Genomic_DNA"/>
</dbReference>
<dbReference type="Proteomes" id="UP000765509">
    <property type="component" value="Unassembled WGS sequence"/>
</dbReference>